<gene>
    <name evidence="2" type="ORF">APY04_0777</name>
</gene>
<reference evidence="2 3" key="1">
    <citation type="submission" date="2015-10" db="EMBL/GenBank/DDBJ databases">
        <title>Transcriptomic analysis of a linuron degrading triple-species bacterial consortium.</title>
        <authorList>
            <person name="Albers P."/>
        </authorList>
    </citation>
    <scope>NUCLEOTIDE SEQUENCE [LARGE SCALE GENOMIC DNA]</scope>
    <source>
        <strain evidence="2 3">WDL6</strain>
    </source>
</reference>
<proteinExistence type="predicted"/>
<sequence length="120" mass="13110">MSKPVRVQLKRTKGWKMPPNTVKVDRSTKWGNPFTASGCREAGYYGSDAAINARCVDAFSVWLGPSWRCNWDGPASEAARALILSDIAKLRGKNLACWCKPGDPCHADVLLEIANSGEQS</sequence>
<name>A0A109BKX4_HYPSL</name>
<accession>A0A109BKX4</accession>
<dbReference type="InterPro" id="IPR025475">
    <property type="entry name" value="DUF4326"/>
</dbReference>
<dbReference type="EMBL" id="LMTR01000028">
    <property type="protein sequence ID" value="KWT70716.1"/>
    <property type="molecule type" value="Genomic_DNA"/>
</dbReference>
<dbReference type="STRING" id="121290.APY04_0777"/>
<dbReference type="PATRIC" id="fig|121290.4.peg.3463"/>
<organism evidence="2 3">
    <name type="scientific">Hyphomicrobium sulfonivorans</name>
    <dbReference type="NCBI Taxonomy" id="121290"/>
    <lineage>
        <taxon>Bacteria</taxon>
        <taxon>Pseudomonadati</taxon>
        <taxon>Pseudomonadota</taxon>
        <taxon>Alphaproteobacteria</taxon>
        <taxon>Hyphomicrobiales</taxon>
        <taxon>Hyphomicrobiaceae</taxon>
        <taxon>Hyphomicrobium</taxon>
    </lineage>
</organism>
<dbReference type="AlphaFoldDB" id="A0A109BKX4"/>
<dbReference type="OrthoDB" id="3483205at2"/>
<dbReference type="Proteomes" id="UP000059074">
    <property type="component" value="Unassembled WGS sequence"/>
</dbReference>
<dbReference type="Pfam" id="PF14216">
    <property type="entry name" value="DUF4326"/>
    <property type="match status" value="1"/>
</dbReference>
<dbReference type="RefSeq" id="WP_068459842.1">
    <property type="nucleotide sequence ID" value="NZ_LMTR01000028.1"/>
</dbReference>
<evidence type="ECO:0000313" key="3">
    <source>
        <dbReference type="Proteomes" id="UP000059074"/>
    </source>
</evidence>
<comment type="caution">
    <text evidence="2">The sequence shown here is derived from an EMBL/GenBank/DDBJ whole genome shotgun (WGS) entry which is preliminary data.</text>
</comment>
<feature type="domain" description="DUF4326" evidence="1">
    <location>
        <begin position="10"/>
        <end position="112"/>
    </location>
</feature>
<protein>
    <recommendedName>
        <fullName evidence="1">DUF4326 domain-containing protein</fullName>
    </recommendedName>
</protein>
<keyword evidence="3" id="KW-1185">Reference proteome</keyword>
<evidence type="ECO:0000259" key="1">
    <source>
        <dbReference type="Pfam" id="PF14216"/>
    </source>
</evidence>
<evidence type="ECO:0000313" key="2">
    <source>
        <dbReference type="EMBL" id="KWT70716.1"/>
    </source>
</evidence>